<sequence length="433" mass="48156">MFSTKKDLNKISSFLDEFEKYITNDTNSLIDVEKIDNNKLKNIEEKLLKISDTVREKRLEDLKVYGEIILSCEKISDGYTSDTIVSKSSDAKISYLCETINAMNHKIDTSISEVILRLSEYENKNYLNEVDTSLFRGGKLKELLLGINSLRQKVTESLQKSVRESLVLEHESANLKNEAEILADSSMKQATTIEEASASIDEISSNISENRKLTNKMASIGNDVKHNAIKGKEYSNKTLNSMEAIKEATNKAHDAIGAISDIAFQTNILSLNAAVEAATAGEAGKGFAVVAQEVRNLANRSAQTAKDIQELMDILQEKTLEGTDASKAMSEEYEVLSTNIQNTIELINQVDTATKEQEQNIIQINNAVSQIDTFTQQNADIANNVKMIAEQSNNIASKAANSAKLAQFEGKENIKIRKNKNVSSYQGEERRRY</sequence>
<dbReference type="InterPro" id="IPR051310">
    <property type="entry name" value="MCP_chemotaxis"/>
</dbReference>
<evidence type="ECO:0000256" key="3">
    <source>
        <dbReference type="PROSITE-ProRule" id="PRU00284"/>
    </source>
</evidence>
<keyword evidence="1" id="KW-0145">Chemotaxis</keyword>
<dbReference type="OrthoDB" id="5337214at2"/>
<dbReference type="EMBL" id="NXIF01000023">
    <property type="protein sequence ID" value="PKI81142.1"/>
    <property type="molecule type" value="Genomic_DNA"/>
</dbReference>
<dbReference type="GO" id="GO:0005886">
    <property type="term" value="C:plasma membrane"/>
    <property type="evidence" value="ECO:0007669"/>
    <property type="project" value="TreeGrafter"/>
</dbReference>
<dbReference type="GO" id="GO:0006935">
    <property type="term" value="P:chemotaxis"/>
    <property type="evidence" value="ECO:0007669"/>
    <property type="project" value="UniProtKB-KW"/>
</dbReference>
<gene>
    <name evidence="5" type="ORF">CP960_06165</name>
</gene>
<dbReference type="InterPro" id="IPR004089">
    <property type="entry name" value="MCPsignal_dom"/>
</dbReference>
<dbReference type="SUPFAM" id="SSF58104">
    <property type="entry name" value="Methyl-accepting chemotaxis protein (MCP) signaling domain"/>
    <property type="match status" value="1"/>
</dbReference>
<dbReference type="GO" id="GO:0007165">
    <property type="term" value="P:signal transduction"/>
    <property type="evidence" value="ECO:0007669"/>
    <property type="project" value="UniProtKB-KW"/>
</dbReference>
<proteinExistence type="inferred from homology"/>
<organism evidence="5 6">
    <name type="scientific">Malaciobacter halophilus</name>
    <dbReference type="NCBI Taxonomy" id="197482"/>
    <lineage>
        <taxon>Bacteria</taxon>
        <taxon>Pseudomonadati</taxon>
        <taxon>Campylobacterota</taxon>
        <taxon>Epsilonproteobacteria</taxon>
        <taxon>Campylobacterales</taxon>
        <taxon>Arcobacteraceae</taxon>
        <taxon>Malaciobacter</taxon>
    </lineage>
</organism>
<evidence type="ECO:0000259" key="4">
    <source>
        <dbReference type="PROSITE" id="PS50111"/>
    </source>
</evidence>
<dbReference type="KEGG" id="ahs:AHALO_0675"/>
<dbReference type="AlphaFoldDB" id="A0A2N1J3T3"/>
<keyword evidence="6" id="KW-1185">Reference proteome</keyword>
<protein>
    <submittedName>
        <fullName evidence="5">Chemotaxis protein</fullName>
    </submittedName>
</protein>
<dbReference type="Proteomes" id="UP000233248">
    <property type="component" value="Unassembled WGS sequence"/>
</dbReference>
<name>A0A2N1J3T3_9BACT</name>
<reference evidence="5 6" key="1">
    <citation type="submission" date="2017-09" db="EMBL/GenBank/DDBJ databases">
        <title>Genomics of the genus Arcobacter.</title>
        <authorList>
            <person name="Perez-Cataluna A."/>
            <person name="Figueras M.J."/>
            <person name="Salas-Masso N."/>
        </authorList>
    </citation>
    <scope>NUCLEOTIDE SEQUENCE [LARGE SCALE GENOMIC DNA]</scope>
    <source>
        <strain evidence="5 6">DSM 18005</strain>
    </source>
</reference>
<dbReference type="GO" id="GO:0004888">
    <property type="term" value="F:transmembrane signaling receptor activity"/>
    <property type="evidence" value="ECO:0007669"/>
    <property type="project" value="TreeGrafter"/>
</dbReference>
<evidence type="ECO:0000256" key="2">
    <source>
        <dbReference type="ARBA" id="ARBA00029447"/>
    </source>
</evidence>
<dbReference type="PANTHER" id="PTHR43531:SF11">
    <property type="entry name" value="METHYL-ACCEPTING CHEMOTAXIS PROTEIN 3"/>
    <property type="match status" value="1"/>
</dbReference>
<keyword evidence="3" id="KW-0807">Transducer</keyword>
<dbReference type="Pfam" id="PF00015">
    <property type="entry name" value="MCPsignal"/>
    <property type="match status" value="1"/>
</dbReference>
<dbReference type="PROSITE" id="PS50111">
    <property type="entry name" value="CHEMOTAXIS_TRANSDUC_2"/>
    <property type="match status" value="1"/>
</dbReference>
<evidence type="ECO:0000313" key="6">
    <source>
        <dbReference type="Proteomes" id="UP000233248"/>
    </source>
</evidence>
<dbReference type="SMART" id="SM00283">
    <property type="entry name" value="MA"/>
    <property type="match status" value="1"/>
</dbReference>
<dbReference type="PANTHER" id="PTHR43531">
    <property type="entry name" value="PROTEIN ICFG"/>
    <property type="match status" value="1"/>
</dbReference>
<accession>A0A2N1J3T3</accession>
<comment type="similarity">
    <text evidence="2">Belongs to the methyl-accepting chemotaxis (MCP) protein family.</text>
</comment>
<evidence type="ECO:0000313" key="5">
    <source>
        <dbReference type="EMBL" id="PKI81142.1"/>
    </source>
</evidence>
<dbReference type="Gene3D" id="1.10.287.950">
    <property type="entry name" value="Methyl-accepting chemotaxis protein"/>
    <property type="match status" value="1"/>
</dbReference>
<evidence type="ECO:0000256" key="1">
    <source>
        <dbReference type="ARBA" id="ARBA00022500"/>
    </source>
</evidence>
<dbReference type="RefSeq" id="WP_101184539.1">
    <property type="nucleotide sequence ID" value="NZ_CP031218.1"/>
</dbReference>
<comment type="caution">
    <text evidence="5">The sequence shown here is derived from an EMBL/GenBank/DDBJ whole genome shotgun (WGS) entry which is preliminary data.</text>
</comment>
<feature type="domain" description="Methyl-accepting transducer" evidence="4">
    <location>
        <begin position="164"/>
        <end position="386"/>
    </location>
</feature>